<dbReference type="EMBL" id="PFBU01000057">
    <property type="protein sequence ID" value="PIR78213.1"/>
    <property type="molecule type" value="Genomic_DNA"/>
</dbReference>
<reference evidence="6" key="1">
    <citation type="submission" date="2017-09" db="EMBL/GenBank/DDBJ databases">
        <title>Depth-based differentiation of microbial function through sediment-hosted aquifers and enrichment of novel symbionts in the deep terrestrial subsurface.</title>
        <authorList>
            <person name="Probst A.J."/>
            <person name="Ladd B."/>
            <person name="Jarett J.K."/>
            <person name="Geller-Mcgrath D.E."/>
            <person name="Sieber C.M.K."/>
            <person name="Emerson J.B."/>
            <person name="Anantharaman K."/>
            <person name="Thomas B.C."/>
            <person name="Malmstrom R."/>
            <person name="Stieglmeier M."/>
            <person name="Klingl A."/>
            <person name="Woyke T."/>
            <person name="Ryan C.M."/>
            <person name="Banfield J.F."/>
        </authorList>
    </citation>
    <scope>NUCLEOTIDE SEQUENCE [LARGE SCALE GENOMIC DNA]</scope>
</reference>
<evidence type="ECO:0000313" key="5">
    <source>
        <dbReference type="EMBL" id="PIR78213.1"/>
    </source>
</evidence>
<evidence type="ECO:0000256" key="1">
    <source>
        <dbReference type="ARBA" id="ARBA00022737"/>
    </source>
</evidence>
<dbReference type="GO" id="GO:0004746">
    <property type="term" value="F:riboflavin synthase activity"/>
    <property type="evidence" value="ECO:0007669"/>
    <property type="project" value="UniProtKB-UniRule"/>
</dbReference>
<proteinExistence type="predicted"/>
<evidence type="ECO:0000256" key="2">
    <source>
        <dbReference type="NCBIfam" id="TIGR00187"/>
    </source>
</evidence>
<name>A0A2H0U0K0_9BACT</name>
<dbReference type="PANTHER" id="PTHR21098">
    <property type="entry name" value="RIBOFLAVIN SYNTHASE ALPHA CHAIN"/>
    <property type="match status" value="1"/>
</dbReference>
<dbReference type="InterPro" id="IPR023366">
    <property type="entry name" value="ATP_synth_asu-like_sf"/>
</dbReference>
<feature type="repeat" description="Lumazine-binding" evidence="3">
    <location>
        <begin position="1"/>
        <end position="93"/>
    </location>
</feature>
<dbReference type="CDD" id="cd00402">
    <property type="entry name" value="Riboflavin_synthase_like"/>
    <property type="match status" value="1"/>
</dbReference>
<feature type="domain" description="Lumazine-binding" evidence="4">
    <location>
        <begin position="1"/>
        <end position="93"/>
    </location>
</feature>
<dbReference type="NCBIfam" id="TIGR00187">
    <property type="entry name" value="ribE"/>
    <property type="match status" value="1"/>
</dbReference>
<organism evidence="5 6">
    <name type="scientific">Candidatus Magasanikbacteria bacterium CG10_big_fil_rev_8_21_14_0_10_36_16</name>
    <dbReference type="NCBI Taxonomy" id="1974645"/>
    <lineage>
        <taxon>Bacteria</taxon>
        <taxon>Candidatus Magasanikiibacteriota</taxon>
    </lineage>
</organism>
<dbReference type="Pfam" id="PF00677">
    <property type="entry name" value="Lum_binding"/>
    <property type="match status" value="2"/>
</dbReference>
<dbReference type="PROSITE" id="PS51177">
    <property type="entry name" value="LUMAZINE_BIND"/>
    <property type="match status" value="2"/>
</dbReference>
<dbReference type="NCBIfam" id="NF006767">
    <property type="entry name" value="PRK09289.1"/>
    <property type="match status" value="1"/>
</dbReference>
<dbReference type="Gene3D" id="2.40.30.20">
    <property type="match status" value="2"/>
</dbReference>
<dbReference type="NCBIfam" id="NF009566">
    <property type="entry name" value="PRK13020.1"/>
    <property type="match status" value="1"/>
</dbReference>
<evidence type="ECO:0000313" key="6">
    <source>
        <dbReference type="Proteomes" id="UP000230852"/>
    </source>
</evidence>
<gene>
    <name evidence="5" type="ORF">COU28_02950</name>
</gene>
<evidence type="ECO:0000256" key="3">
    <source>
        <dbReference type="PROSITE-ProRule" id="PRU00524"/>
    </source>
</evidence>
<comment type="caution">
    <text evidence="5">The sequence shown here is derived from an EMBL/GenBank/DDBJ whole genome shotgun (WGS) entry which is preliminary data.</text>
</comment>
<dbReference type="AlphaFoldDB" id="A0A2H0U0K0"/>
<evidence type="ECO:0000259" key="4">
    <source>
        <dbReference type="PROSITE" id="PS51177"/>
    </source>
</evidence>
<dbReference type="PANTHER" id="PTHR21098:SF0">
    <property type="entry name" value="RIBOFLAVIN SYNTHASE"/>
    <property type="match status" value="1"/>
</dbReference>
<dbReference type="InterPro" id="IPR026017">
    <property type="entry name" value="Lumazine-bd_dom"/>
</dbReference>
<keyword evidence="1" id="KW-0677">Repeat</keyword>
<protein>
    <recommendedName>
        <fullName evidence="2">Riboflavin synthase</fullName>
        <ecNumber evidence="2">2.5.1.9</ecNumber>
    </recommendedName>
</protein>
<dbReference type="InterPro" id="IPR001783">
    <property type="entry name" value="Lumazine-bd"/>
</dbReference>
<dbReference type="Proteomes" id="UP000230852">
    <property type="component" value="Unassembled WGS sequence"/>
</dbReference>
<accession>A0A2H0U0K0</accession>
<feature type="repeat" description="Lumazine-binding" evidence="3">
    <location>
        <begin position="94"/>
        <end position="192"/>
    </location>
</feature>
<dbReference type="InterPro" id="IPR017938">
    <property type="entry name" value="Riboflavin_synthase-like_b-brl"/>
</dbReference>
<dbReference type="GO" id="GO:0009231">
    <property type="term" value="P:riboflavin biosynthetic process"/>
    <property type="evidence" value="ECO:0007669"/>
    <property type="project" value="TreeGrafter"/>
</dbReference>
<dbReference type="EC" id="2.5.1.9" evidence="2"/>
<feature type="domain" description="Lumazine-binding" evidence="4">
    <location>
        <begin position="94"/>
        <end position="192"/>
    </location>
</feature>
<dbReference type="SUPFAM" id="SSF63380">
    <property type="entry name" value="Riboflavin synthase domain-like"/>
    <property type="match status" value="2"/>
</dbReference>
<sequence>MIQACIPVTTVKKSLGLISFSICFPVELLVGLKTGASVSIDGVCLTVVKILENEVFFDVMQETLLRTTLGNLTSGQRVNIERSSSSGGEIGGHIISGHVHDMASIIHIEESENNHVVTFQLPLGLSKYIFNKGFIALDGASLTVVDHNFSEATFKVWFIPETLARTTFGFKTLGDSVNVEVDQSTRIVVDTIERILPQYLSNLKDKKD</sequence>